<reference evidence="1" key="1">
    <citation type="submission" date="2023-04" db="EMBL/GenBank/DDBJ databases">
        <title>Phytophthora fragariaefolia NBRC 109709.</title>
        <authorList>
            <person name="Ichikawa N."/>
            <person name="Sato H."/>
            <person name="Tonouchi N."/>
        </authorList>
    </citation>
    <scope>NUCLEOTIDE SEQUENCE</scope>
    <source>
        <strain evidence="1">NBRC 109709</strain>
    </source>
</reference>
<dbReference type="Gene3D" id="3.40.395.10">
    <property type="entry name" value="Adenoviral Proteinase, Chain A"/>
    <property type="match status" value="1"/>
</dbReference>
<accession>A0A9W6TL22</accession>
<dbReference type="SUPFAM" id="SSF54001">
    <property type="entry name" value="Cysteine proteinases"/>
    <property type="match status" value="1"/>
</dbReference>
<keyword evidence="2" id="KW-1185">Reference proteome</keyword>
<evidence type="ECO:0000313" key="1">
    <source>
        <dbReference type="EMBL" id="GMF16237.1"/>
    </source>
</evidence>
<dbReference type="InterPro" id="IPR038765">
    <property type="entry name" value="Papain-like_cys_pep_sf"/>
</dbReference>
<organism evidence="1 2">
    <name type="scientific">Phytophthora fragariaefolia</name>
    <dbReference type="NCBI Taxonomy" id="1490495"/>
    <lineage>
        <taxon>Eukaryota</taxon>
        <taxon>Sar</taxon>
        <taxon>Stramenopiles</taxon>
        <taxon>Oomycota</taxon>
        <taxon>Peronosporomycetes</taxon>
        <taxon>Peronosporales</taxon>
        <taxon>Peronosporaceae</taxon>
        <taxon>Phytophthora</taxon>
    </lineage>
</organism>
<comment type="caution">
    <text evidence="1">The sequence shown here is derived from an EMBL/GenBank/DDBJ whole genome shotgun (WGS) entry which is preliminary data.</text>
</comment>
<dbReference type="AlphaFoldDB" id="A0A9W6TL22"/>
<protein>
    <submittedName>
        <fullName evidence="1">Unnamed protein product</fullName>
    </submittedName>
</protein>
<gene>
    <name evidence="1" type="ORF">Pfra01_000073300</name>
</gene>
<dbReference type="OrthoDB" id="129164at2759"/>
<name>A0A9W6TL22_9STRA</name>
<proteinExistence type="predicted"/>
<dbReference type="EMBL" id="BSXT01000057">
    <property type="protein sequence ID" value="GMF16237.1"/>
    <property type="molecule type" value="Genomic_DNA"/>
</dbReference>
<dbReference type="Proteomes" id="UP001165121">
    <property type="component" value="Unassembled WGS sequence"/>
</dbReference>
<evidence type="ECO:0000313" key="2">
    <source>
        <dbReference type="Proteomes" id="UP001165121"/>
    </source>
</evidence>
<sequence length="540" mass="60424">MSNLEDTFRGGITSLQAVQAKLREADKPSIHEGLAQLSDANKNTRVAQSLDATHELEVDEHATYEATYEKSQQRDIKQKAVHRPWYARSRSGLSDATTCPDDNAVSDDLNNLRACEISSDVIPADLIEAMDMMQVMEAREHISESDSNQAANNHVQVEVLRLPHPQSKVRSNPHTKMKQARINTIPKPQKLAAISLPDTGVPTLTRVLVWACNTRDRYHVREILAGYPIIMEDDFIGSQAARCHRDFVRCNGYDYTFVIPQHLVTKLDAVVESEKESGLNQSTLPVALSGFSLQNGKIYLQPEFFNEETDSDDLTPSTAGQKHRDLASEVVQVFDGVYLGSQLRLTTGESVLKVDNLVGMLARDQMLNDPMIDFRIRYICSTLGDCYALDWFAPDLGSPPPPSTPISSFHYVVMPAHLSGIHWGIIIVRIAYMIQNASITPYYYEPLCGSSYRATMEDLVWLDAPEQPDETSCGVLCIAQAYSILKDRFSLTNVFVTQDDVAVMRIMWIIMMQPGITPRHNKLAHNVEATDLELLATIEI</sequence>